<protein>
    <submittedName>
        <fullName evidence="1">Uncharacterized protein</fullName>
    </submittedName>
</protein>
<gene>
    <name evidence="1" type="ORF">HMPREF0658_2247</name>
</gene>
<keyword evidence="2" id="KW-1185">Reference proteome</keyword>
<organism evidence="1 2">
    <name type="scientific">Hoylesella marshii DSM 16973 = JCM 13450</name>
    <dbReference type="NCBI Taxonomy" id="862515"/>
    <lineage>
        <taxon>Bacteria</taxon>
        <taxon>Pseudomonadati</taxon>
        <taxon>Bacteroidota</taxon>
        <taxon>Bacteroidia</taxon>
        <taxon>Bacteroidales</taxon>
        <taxon>Prevotellaceae</taxon>
        <taxon>Hoylesella</taxon>
    </lineage>
</organism>
<accession>E0NVP2</accession>
<sequence length="42" mass="4774">MYVFSFVYIGKYIVTVNTSLHLLQGLGKAGLFYGQPFNLLFI</sequence>
<proteinExistence type="predicted"/>
<dbReference type="STRING" id="862515.HMPREF0658_2247"/>
<dbReference type="HOGENOM" id="CLU_3255818_0_0_10"/>
<comment type="caution">
    <text evidence="1">The sequence shown here is derived from an EMBL/GenBank/DDBJ whole genome shotgun (WGS) entry which is preliminary data.</text>
</comment>
<dbReference type="EMBL" id="AEEI01000064">
    <property type="protein sequence ID" value="EFM00824.1"/>
    <property type="molecule type" value="Genomic_DNA"/>
</dbReference>
<evidence type="ECO:0000313" key="1">
    <source>
        <dbReference type="EMBL" id="EFM00824.1"/>
    </source>
</evidence>
<evidence type="ECO:0000313" key="2">
    <source>
        <dbReference type="Proteomes" id="UP000004394"/>
    </source>
</evidence>
<name>E0NVP2_9BACT</name>
<dbReference type="Proteomes" id="UP000004394">
    <property type="component" value="Unassembled WGS sequence"/>
</dbReference>
<reference evidence="1" key="1">
    <citation type="submission" date="2010-07" db="EMBL/GenBank/DDBJ databases">
        <authorList>
            <person name="Muzny D."/>
            <person name="Qin X."/>
            <person name="Deng J."/>
            <person name="Jiang H."/>
            <person name="Liu Y."/>
            <person name="Qu J."/>
            <person name="Song X.-Z."/>
            <person name="Zhang L."/>
            <person name="Thornton R."/>
            <person name="Coyle M."/>
            <person name="Francisco L."/>
            <person name="Jackson L."/>
            <person name="Javaid M."/>
            <person name="Korchina V."/>
            <person name="Kovar C."/>
            <person name="Mata R."/>
            <person name="Mathew T."/>
            <person name="Ngo R."/>
            <person name="Nguyen L."/>
            <person name="Nguyen N."/>
            <person name="Okwuonu G."/>
            <person name="Ongeri F."/>
            <person name="Pham C."/>
            <person name="Simmons D."/>
            <person name="Wilczek-Boney K."/>
            <person name="Hale W."/>
            <person name="Jakkamsetti A."/>
            <person name="Pham P."/>
            <person name="Ruth R."/>
            <person name="San Lucas F."/>
            <person name="Warren J."/>
            <person name="Zhang J."/>
            <person name="Zhao Z."/>
            <person name="Zhou C."/>
            <person name="Zhu D."/>
            <person name="Lee S."/>
            <person name="Bess C."/>
            <person name="Blankenburg K."/>
            <person name="Forbes L."/>
            <person name="Fu Q."/>
            <person name="Gubbala S."/>
            <person name="Hirani K."/>
            <person name="Jayaseelan J.C."/>
            <person name="Lara F."/>
            <person name="Munidasa M."/>
            <person name="Palculict T."/>
            <person name="Patil S."/>
            <person name="Pu L.-L."/>
            <person name="Saada N."/>
            <person name="Tang L."/>
            <person name="Weissenberger G."/>
            <person name="Zhu Y."/>
            <person name="Hemphill L."/>
            <person name="Shang Y."/>
            <person name="Youmans B."/>
            <person name="Ayvaz T."/>
            <person name="Ross M."/>
            <person name="Santibanez J."/>
            <person name="Aqrawi P."/>
            <person name="Gross S."/>
            <person name="Joshi V."/>
            <person name="Fowler G."/>
            <person name="Nazareth L."/>
            <person name="Reid J."/>
            <person name="Worley K."/>
            <person name="Petrosino J."/>
            <person name="Highlander S."/>
            <person name="Gibbs R."/>
        </authorList>
    </citation>
    <scope>NUCLEOTIDE SEQUENCE [LARGE SCALE GENOMIC DNA]</scope>
    <source>
        <strain evidence="1">DSM 16973</strain>
    </source>
</reference>
<dbReference type="BioCyc" id="PMAR862515-HMP:GMOO-2280-MONOMER"/>
<dbReference type="AlphaFoldDB" id="E0NVP2"/>